<proteinExistence type="predicted"/>
<dbReference type="SUPFAM" id="SSF52317">
    <property type="entry name" value="Class I glutamine amidotransferase-like"/>
    <property type="match status" value="1"/>
</dbReference>
<dbReference type="GO" id="GO:0043565">
    <property type="term" value="F:sequence-specific DNA binding"/>
    <property type="evidence" value="ECO:0007669"/>
    <property type="project" value="InterPro"/>
</dbReference>
<evidence type="ECO:0000256" key="3">
    <source>
        <dbReference type="ARBA" id="ARBA00023163"/>
    </source>
</evidence>
<dbReference type="InterPro" id="IPR002818">
    <property type="entry name" value="DJ-1/PfpI"/>
</dbReference>
<keyword evidence="2" id="KW-0238">DNA-binding</keyword>
<dbReference type="PANTHER" id="PTHR43130">
    <property type="entry name" value="ARAC-FAMILY TRANSCRIPTIONAL REGULATOR"/>
    <property type="match status" value="1"/>
</dbReference>
<organism evidence="5 6">
    <name type="scientific">Actinocrispum wychmicini</name>
    <dbReference type="NCBI Taxonomy" id="1213861"/>
    <lineage>
        <taxon>Bacteria</taxon>
        <taxon>Bacillati</taxon>
        <taxon>Actinomycetota</taxon>
        <taxon>Actinomycetes</taxon>
        <taxon>Pseudonocardiales</taxon>
        <taxon>Pseudonocardiaceae</taxon>
        <taxon>Actinocrispum</taxon>
    </lineage>
</organism>
<dbReference type="Proteomes" id="UP000295680">
    <property type="component" value="Unassembled WGS sequence"/>
</dbReference>
<evidence type="ECO:0000256" key="2">
    <source>
        <dbReference type="ARBA" id="ARBA00023125"/>
    </source>
</evidence>
<sequence>MVSRPARTVAIVAMPRVIALDYSIAANVLGGHPGYELMVCGEPGPVAAEQRVTIVASHGLAALARADVVIVPGYTDPHLAIADAYLDAIAGSADRGATVVGICTGTFALAASGITTGRQVTTHWRYTAQLRQLYPETTVIDNVLFVQDGNLLTSAGAGAGIDVCLHLIRTDFGVDAERLASKDMVASPARPGPQPQIVDVFSPPGADLEATRVWAVKHLNEPVTVAELARRSSMARRTFIRRFREQTGMPPIRWLTLQRVLLARRLLETSDWSVERIANVTGMGTAANFRAIFRRETGMSPSTYRRLHHIGAAPGEARSST</sequence>
<dbReference type="AlphaFoldDB" id="A0A4R2K2K9"/>
<reference evidence="5 6" key="1">
    <citation type="submission" date="2019-03" db="EMBL/GenBank/DDBJ databases">
        <title>Genomic Encyclopedia of Type Strains, Phase IV (KMG-IV): sequencing the most valuable type-strain genomes for metagenomic binning, comparative biology and taxonomic classification.</title>
        <authorList>
            <person name="Goeker M."/>
        </authorList>
    </citation>
    <scope>NUCLEOTIDE SEQUENCE [LARGE SCALE GENOMIC DNA]</scope>
    <source>
        <strain evidence="5 6">DSM 45934</strain>
    </source>
</reference>
<dbReference type="Pfam" id="PF12833">
    <property type="entry name" value="HTH_18"/>
    <property type="match status" value="1"/>
</dbReference>
<dbReference type="PANTHER" id="PTHR43130:SF3">
    <property type="entry name" value="HTH-TYPE TRANSCRIPTIONAL REGULATOR RV1931C"/>
    <property type="match status" value="1"/>
</dbReference>
<dbReference type="InterPro" id="IPR029062">
    <property type="entry name" value="Class_I_gatase-like"/>
</dbReference>
<name>A0A4R2K2K9_9PSEU</name>
<dbReference type="SUPFAM" id="SSF46689">
    <property type="entry name" value="Homeodomain-like"/>
    <property type="match status" value="2"/>
</dbReference>
<dbReference type="InterPro" id="IPR009057">
    <property type="entry name" value="Homeodomain-like_sf"/>
</dbReference>
<dbReference type="SMART" id="SM00342">
    <property type="entry name" value="HTH_ARAC"/>
    <property type="match status" value="1"/>
</dbReference>
<accession>A0A4R2K2K9</accession>
<dbReference type="PROSITE" id="PS00041">
    <property type="entry name" value="HTH_ARAC_FAMILY_1"/>
    <property type="match status" value="1"/>
</dbReference>
<dbReference type="PROSITE" id="PS01124">
    <property type="entry name" value="HTH_ARAC_FAMILY_2"/>
    <property type="match status" value="1"/>
</dbReference>
<feature type="domain" description="HTH araC/xylS-type" evidence="4">
    <location>
        <begin position="209"/>
        <end position="307"/>
    </location>
</feature>
<dbReference type="CDD" id="cd03137">
    <property type="entry name" value="GATase1_AraC_1"/>
    <property type="match status" value="1"/>
</dbReference>
<evidence type="ECO:0000313" key="6">
    <source>
        <dbReference type="Proteomes" id="UP000295680"/>
    </source>
</evidence>
<dbReference type="Pfam" id="PF01965">
    <property type="entry name" value="DJ-1_PfpI"/>
    <property type="match status" value="1"/>
</dbReference>
<dbReference type="EMBL" id="SLWS01000001">
    <property type="protein sequence ID" value="TCO65957.1"/>
    <property type="molecule type" value="Genomic_DNA"/>
</dbReference>
<evidence type="ECO:0000259" key="4">
    <source>
        <dbReference type="PROSITE" id="PS01124"/>
    </source>
</evidence>
<keyword evidence="3" id="KW-0804">Transcription</keyword>
<comment type="caution">
    <text evidence="5">The sequence shown here is derived from an EMBL/GenBank/DDBJ whole genome shotgun (WGS) entry which is preliminary data.</text>
</comment>
<dbReference type="GO" id="GO:0003700">
    <property type="term" value="F:DNA-binding transcription factor activity"/>
    <property type="evidence" value="ECO:0007669"/>
    <property type="project" value="InterPro"/>
</dbReference>
<protein>
    <submittedName>
        <fullName evidence="5">Transcriptional regulator GlxA family with amidase domain</fullName>
    </submittedName>
</protein>
<dbReference type="Gene3D" id="3.40.50.880">
    <property type="match status" value="1"/>
</dbReference>
<evidence type="ECO:0000313" key="5">
    <source>
        <dbReference type="EMBL" id="TCO65957.1"/>
    </source>
</evidence>
<dbReference type="Gene3D" id="1.10.10.60">
    <property type="entry name" value="Homeodomain-like"/>
    <property type="match status" value="1"/>
</dbReference>
<evidence type="ECO:0000256" key="1">
    <source>
        <dbReference type="ARBA" id="ARBA00023015"/>
    </source>
</evidence>
<gene>
    <name evidence="5" type="ORF">EV192_1011749</name>
</gene>
<keyword evidence="6" id="KW-1185">Reference proteome</keyword>
<dbReference type="InterPro" id="IPR018060">
    <property type="entry name" value="HTH_AraC"/>
</dbReference>
<dbReference type="InterPro" id="IPR018062">
    <property type="entry name" value="HTH_AraC-typ_CS"/>
</dbReference>
<keyword evidence="1" id="KW-0805">Transcription regulation</keyword>
<dbReference type="InterPro" id="IPR052158">
    <property type="entry name" value="INH-QAR"/>
</dbReference>